<gene>
    <name evidence="2" type="ORF">BJ322DRAFT_1020477</name>
</gene>
<feature type="transmembrane region" description="Helical" evidence="1">
    <location>
        <begin position="140"/>
        <end position="158"/>
    </location>
</feature>
<protein>
    <submittedName>
        <fullName evidence="2">Uncharacterized protein</fullName>
    </submittedName>
</protein>
<keyword evidence="3" id="KW-1185">Reference proteome</keyword>
<feature type="transmembrane region" description="Helical" evidence="1">
    <location>
        <begin position="92"/>
        <end position="120"/>
    </location>
</feature>
<feature type="transmembrane region" description="Helical" evidence="1">
    <location>
        <begin position="31"/>
        <end position="53"/>
    </location>
</feature>
<organism evidence="2 3">
    <name type="scientific">Thelephora terrestris</name>
    <dbReference type="NCBI Taxonomy" id="56493"/>
    <lineage>
        <taxon>Eukaryota</taxon>
        <taxon>Fungi</taxon>
        <taxon>Dikarya</taxon>
        <taxon>Basidiomycota</taxon>
        <taxon>Agaricomycotina</taxon>
        <taxon>Agaricomycetes</taxon>
        <taxon>Thelephorales</taxon>
        <taxon>Thelephoraceae</taxon>
        <taxon>Thelephora</taxon>
    </lineage>
</organism>
<proteinExistence type="predicted"/>
<name>A0A9P6HHS0_9AGAM</name>
<sequence length="483" mass="52902">MQVVLWHRSGGVRLVRLSHSLPGSESRIDKLITVALTVGSPTLAAFSLAITALNTRWANDRFPAIEYPNRLNAAKALIYLQRVPLRLITSHALLALAYIWTIAAATSMVWMIITFAFAIVDSLMNLGSNVNSNGQGVGTLWLWPIPVIVGWLWIPVFSHEKLKAAIDKANEIAYVATTENNPQIDDSQKSNARHMSPTGKGLGCTRRRFPPRTPRGLFQSSTSEDLGVDWVPRASPGLLRMPCPEARASVVWEGIFVAVFALGLQWSTTGSAAVTPTTGLGCRSGSYILYGIVSTMRWLILLLSSCLVHFAKPHHGRGYPSRSRLNSANLAENLATFLRRLSTFAAVGNTLCIILACVFQFSDFYSACYCNSSVLGRGAQYAFNIITPGYDYDGTRAAWIGGIMLAGGCVMLFMLALHLILELSNDITNDCRLLIHNIRSRIVIDHLLTCFGPPGVAVVSMQRNAEPLTHLIDDYAPLWMGVL</sequence>
<feature type="transmembrane region" description="Helical" evidence="1">
    <location>
        <begin position="341"/>
        <end position="361"/>
    </location>
</feature>
<accession>A0A9P6HHS0</accession>
<reference evidence="2" key="1">
    <citation type="journal article" date="2020" name="Nat. Commun.">
        <title>Large-scale genome sequencing of mycorrhizal fungi provides insights into the early evolution of symbiotic traits.</title>
        <authorList>
            <person name="Miyauchi S."/>
            <person name="Kiss E."/>
            <person name="Kuo A."/>
            <person name="Drula E."/>
            <person name="Kohler A."/>
            <person name="Sanchez-Garcia M."/>
            <person name="Morin E."/>
            <person name="Andreopoulos B."/>
            <person name="Barry K.W."/>
            <person name="Bonito G."/>
            <person name="Buee M."/>
            <person name="Carver A."/>
            <person name="Chen C."/>
            <person name="Cichocki N."/>
            <person name="Clum A."/>
            <person name="Culley D."/>
            <person name="Crous P.W."/>
            <person name="Fauchery L."/>
            <person name="Girlanda M."/>
            <person name="Hayes R.D."/>
            <person name="Keri Z."/>
            <person name="LaButti K."/>
            <person name="Lipzen A."/>
            <person name="Lombard V."/>
            <person name="Magnuson J."/>
            <person name="Maillard F."/>
            <person name="Murat C."/>
            <person name="Nolan M."/>
            <person name="Ohm R.A."/>
            <person name="Pangilinan J."/>
            <person name="Pereira M.F."/>
            <person name="Perotto S."/>
            <person name="Peter M."/>
            <person name="Pfister S."/>
            <person name="Riley R."/>
            <person name="Sitrit Y."/>
            <person name="Stielow J.B."/>
            <person name="Szollosi G."/>
            <person name="Zifcakova L."/>
            <person name="Stursova M."/>
            <person name="Spatafora J.W."/>
            <person name="Tedersoo L."/>
            <person name="Vaario L.M."/>
            <person name="Yamada A."/>
            <person name="Yan M."/>
            <person name="Wang P."/>
            <person name="Xu J."/>
            <person name="Bruns T."/>
            <person name="Baldrian P."/>
            <person name="Vilgalys R."/>
            <person name="Dunand C."/>
            <person name="Henrissat B."/>
            <person name="Grigoriev I.V."/>
            <person name="Hibbett D."/>
            <person name="Nagy L.G."/>
            <person name="Martin F.M."/>
        </authorList>
    </citation>
    <scope>NUCLEOTIDE SEQUENCE</scope>
    <source>
        <strain evidence="2">UH-Tt-Lm1</strain>
    </source>
</reference>
<evidence type="ECO:0000256" key="1">
    <source>
        <dbReference type="SAM" id="Phobius"/>
    </source>
</evidence>
<dbReference type="Proteomes" id="UP000736335">
    <property type="component" value="Unassembled WGS sequence"/>
</dbReference>
<comment type="caution">
    <text evidence="2">The sequence shown here is derived from an EMBL/GenBank/DDBJ whole genome shotgun (WGS) entry which is preliminary data.</text>
</comment>
<reference evidence="2" key="2">
    <citation type="submission" date="2020-11" db="EMBL/GenBank/DDBJ databases">
        <authorList>
            <consortium name="DOE Joint Genome Institute"/>
            <person name="Kuo A."/>
            <person name="Miyauchi S."/>
            <person name="Kiss E."/>
            <person name="Drula E."/>
            <person name="Kohler A."/>
            <person name="Sanchez-Garcia M."/>
            <person name="Andreopoulos B."/>
            <person name="Barry K.W."/>
            <person name="Bonito G."/>
            <person name="Buee M."/>
            <person name="Carver A."/>
            <person name="Chen C."/>
            <person name="Cichocki N."/>
            <person name="Clum A."/>
            <person name="Culley D."/>
            <person name="Crous P.W."/>
            <person name="Fauchery L."/>
            <person name="Girlanda M."/>
            <person name="Hayes R."/>
            <person name="Keri Z."/>
            <person name="Labutti K."/>
            <person name="Lipzen A."/>
            <person name="Lombard V."/>
            <person name="Magnuson J."/>
            <person name="Maillard F."/>
            <person name="Morin E."/>
            <person name="Murat C."/>
            <person name="Nolan M."/>
            <person name="Ohm R."/>
            <person name="Pangilinan J."/>
            <person name="Pereira M."/>
            <person name="Perotto S."/>
            <person name="Peter M."/>
            <person name="Riley R."/>
            <person name="Sitrit Y."/>
            <person name="Stielow B."/>
            <person name="Szollosi G."/>
            <person name="Zifcakova L."/>
            <person name="Stursova M."/>
            <person name="Spatafora J.W."/>
            <person name="Tedersoo L."/>
            <person name="Vaario L.-M."/>
            <person name="Yamada A."/>
            <person name="Yan M."/>
            <person name="Wang P."/>
            <person name="Xu J."/>
            <person name="Bruns T."/>
            <person name="Baldrian P."/>
            <person name="Vilgalys R."/>
            <person name="Henrissat B."/>
            <person name="Grigoriev I.V."/>
            <person name="Hibbett D."/>
            <person name="Nagy L.G."/>
            <person name="Martin F.M."/>
        </authorList>
    </citation>
    <scope>NUCLEOTIDE SEQUENCE</scope>
    <source>
        <strain evidence="2">UH-Tt-Lm1</strain>
    </source>
</reference>
<evidence type="ECO:0000313" key="2">
    <source>
        <dbReference type="EMBL" id="KAF9786449.1"/>
    </source>
</evidence>
<feature type="transmembrane region" description="Helical" evidence="1">
    <location>
        <begin position="250"/>
        <end position="267"/>
    </location>
</feature>
<dbReference type="EMBL" id="WIUZ02000006">
    <property type="protein sequence ID" value="KAF9786449.1"/>
    <property type="molecule type" value="Genomic_DNA"/>
</dbReference>
<feature type="transmembrane region" description="Helical" evidence="1">
    <location>
        <begin position="397"/>
        <end position="421"/>
    </location>
</feature>
<dbReference type="OrthoDB" id="5392263at2759"/>
<evidence type="ECO:0000313" key="3">
    <source>
        <dbReference type="Proteomes" id="UP000736335"/>
    </source>
</evidence>
<keyword evidence="1" id="KW-1133">Transmembrane helix</keyword>
<keyword evidence="1" id="KW-0472">Membrane</keyword>
<keyword evidence="1" id="KW-0812">Transmembrane</keyword>
<dbReference type="AlphaFoldDB" id="A0A9P6HHS0"/>
<feature type="transmembrane region" description="Helical" evidence="1">
    <location>
        <begin position="287"/>
        <end position="311"/>
    </location>
</feature>